<dbReference type="InterPro" id="IPR029044">
    <property type="entry name" value="Nucleotide-diphossugar_trans"/>
</dbReference>
<accession>A0ABS4ATH8</accession>
<keyword evidence="2" id="KW-0808">Transferase</keyword>
<name>A0ABS4ATH8_9PROT</name>
<dbReference type="EC" id="2.4.-.-" evidence="2"/>
<sequence length="334" mass="36329">MAAMSAPEVSVVIPCKNRARMLWDCFEGLAAQTLPRDRFEVVLVDNVSSDDLAGLCARARAELGLAVTHERMAEDRGPAPSRNRGVALARAPIIAFTDSDCRPEPGWLAAGLAAFDDPAVALVSGPVLPKPGQPVRVTSKITFVTEAEHPTFPTANAWYRRDLFLRLGGFDTALSFRDPFDRATEGADVDLAWMLIKAGHARRFLPEARVAHEVEDQPLGLWLIEGTRLFILPELVRRHPELRRELLRARLFFHPRGTAKVALAGALLAASVSQPWLLALPAAALVAHAVRRAGGIAPRVVGFHAAKACGDLVREAVVLLALLYGSLRFRCVVL</sequence>
<dbReference type="Pfam" id="PF00535">
    <property type="entry name" value="Glycos_transf_2"/>
    <property type="match status" value="1"/>
</dbReference>
<gene>
    <name evidence="2" type="ORF">J5Y09_12230</name>
</gene>
<reference evidence="2 3" key="1">
    <citation type="submission" date="2021-03" db="EMBL/GenBank/DDBJ databases">
        <authorList>
            <person name="So Y."/>
        </authorList>
    </citation>
    <scope>NUCLEOTIDE SEQUENCE [LARGE SCALE GENOMIC DNA]</scope>
    <source>
        <strain evidence="2 3">PWR1</strain>
    </source>
</reference>
<organism evidence="2 3">
    <name type="scientific">Roseomonas nitratireducens</name>
    <dbReference type="NCBI Taxonomy" id="2820810"/>
    <lineage>
        <taxon>Bacteria</taxon>
        <taxon>Pseudomonadati</taxon>
        <taxon>Pseudomonadota</taxon>
        <taxon>Alphaproteobacteria</taxon>
        <taxon>Acetobacterales</taxon>
        <taxon>Roseomonadaceae</taxon>
        <taxon>Roseomonas</taxon>
    </lineage>
</organism>
<feature type="domain" description="Glycosyltransferase 2-like" evidence="1">
    <location>
        <begin position="10"/>
        <end position="146"/>
    </location>
</feature>
<dbReference type="SUPFAM" id="SSF53448">
    <property type="entry name" value="Nucleotide-diphospho-sugar transferases"/>
    <property type="match status" value="1"/>
</dbReference>
<keyword evidence="2" id="KW-0328">Glycosyltransferase</keyword>
<proteinExistence type="predicted"/>
<dbReference type="Gene3D" id="3.90.550.10">
    <property type="entry name" value="Spore Coat Polysaccharide Biosynthesis Protein SpsA, Chain A"/>
    <property type="match status" value="1"/>
</dbReference>
<dbReference type="GO" id="GO:0016757">
    <property type="term" value="F:glycosyltransferase activity"/>
    <property type="evidence" value="ECO:0007669"/>
    <property type="project" value="UniProtKB-KW"/>
</dbReference>
<keyword evidence="3" id="KW-1185">Reference proteome</keyword>
<dbReference type="Proteomes" id="UP000680815">
    <property type="component" value="Unassembled WGS sequence"/>
</dbReference>
<evidence type="ECO:0000313" key="3">
    <source>
        <dbReference type="Proteomes" id="UP000680815"/>
    </source>
</evidence>
<dbReference type="InterPro" id="IPR050834">
    <property type="entry name" value="Glycosyltransf_2"/>
</dbReference>
<protein>
    <submittedName>
        <fullName evidence="2">Glycosyltransferase</fullName>
        <ecNumber evidence="2">2.4.-.-</ecNumber>
    </submittedName>
</protein>
<dbReference type="PANTHER" id="PTHR43685">
    <property type="entry name" value="GLYCOSYLTRANSFERASE"/>
    <property type="match status" value="1"/>
</dbReference>
<evidence type="ECO:0000259" key="1">
    <source>
        <dbReference type="Pfam" id="PF00535"/>
    </source>
</evidence>
<dbReference type="InterPro" id="IPR001173">
    <property type="entry name" value="Glyco_trans_2-like"/>
</dbReference>
<evidence type="ECO:0000313" key="2">
    <source>
        <dbReference type="EMBL" id="MBP0464678.1"/>
    </source>
</evidence>
<dbReference type="EMBL" id="JAGIYZ010000011">
    <property type="protein sequence ID" value="MBP0464678.1"/>
    <property type="molecule type" value="Genomic_DNA"/>
</dbReference>
<comment type="caution">
    <text evidence="2">The sequence shown here is derived from an EMBL/GenBank/DDBJ whole genome shotgun (WGS) entry which is preliminary data.</text>
</comment>
<dbReference type="PANTHER" id="PTHR43685:SF3">
    <property type="entry name" value="SLR2126 PROTEIN"/>
    <property type="match status" value="1"/>
</dbReference>